<accession>A0ABV7XEN2</accession>
<dbReference type="EMBL" id="JBHRYA010000001">
    <property type="protein sequence ID" value="MFC3714631.1"/>
    <property type="molecule type" value="Genomic_DNA"/>
</dbReference>
<reference evidence="4" key="1">
    <citation type="journal article" date="2019" name="Int. J. Syst. Evol. Microbiol.">
        <title>The Global Catalogue of Microorganisms (GCM) 10K type strain sequencing project: providing services to taxonomists for standard genome sequencing and annotation.</title>
        <authorList>
            <consortium name="The Broad Institute Genomics Platform"/>
            <consortium name="The Broad Institute Genome Sequencing Center for Infectious Disease"/>
            <person name="Wu L."/>
            <person name="Ma J."/>
        </authorList>
    </citation>
    <scope>NUCLEOTIDE SEQUENCE [LARGE SCALE GENOMIC DNA]</scope>
    <source>
        <strain evidence="4">KCTC 42441</strain>
    </source>
</reference>
<sequence length="282" mass="30116">MRKSRRYLAIGLLSAAFASLVAYAAQPSLQGAPAAGSSTSAAASPRSGSPPSVWVPPRVPIPFPTTPPSPTREEVGDVESFGRPLKWLGVTQIDVYLSRDCAAPQHEDGNCERTDSAFTQFSFQDVGDSITLPGNAAHSLLCHWLSPMLSIEYANPGPEPVTAGLFYSPKLRIQSEVLLDPWLVDPTTGRPFNGSLLTSVSSSAQLSTVVLGGEQRFELQRGTNTCIAGFLTRRQLVETYGLTEAQAAQVFAKPITISMQVHGHAENVAQAQLTLGLRIVGD</sequence>
<feature type="region of interest" description="Disordered" evidence="1">
    <location>
        <begin position="30"/>
        <end position="77"/>
    </location>
</feature>
<evidence type="ECO:0000256" key="1">
    <source>
        <dbReference type="SAM" id="MobiDB-lite"/>
    </source>
</evidence>
<keyword evidence="4" id="KW-1185">Reference proteome</keyword>
<proteinExistence type="predicted"/>
<keyword evidence="2" id="KW-0732">Signal</keyword>
<name>A0ABV7XEN2_9GAMM</name>
<feature type="signal peptide" evidence="2">
    <location>
        <begin position="1"/>
        <end position="24"/>
    </location>
</feature>
<organism evidence="3 4">
    <name type="scientific">Luteimonas soli</name>
    <dbReference type="NCBI Taxonomy" id="1648966"/>
    <lineage>
        <taxon>Bacteria</taxon>
        <taxon>Pseudomonadati</taxon>
        <taxon>Pseudomonadota</taxon>
        <taxon>Gammaproteobacteria</taxon>
        <taxon>Lysobacterales</taxon>
        <taxon>Lysobacteraceae</taxon>
        <taxon>Luteimonas</taxon>
    </lineage>
</organism>
<evidence type="ECO:0000256" key="2">
    <source>
        <dbReference type="SAM" id="SignalP"/>
    </source>
</evidence>
<comment type="caution">
    <text evidence="3">The sequence shown here is derived from an EMBL/GenBank/DDBJ whole genome shotgun (WGS) entry which is preliminary data.</text>
</comment>
<feature type="compositionally biased region" description="Low complexity" evidence="1">
    <location>
        <begin position="30"/>
        <end position="52"/>
    </location>
</feature>
<dbReference type="Proteomes" id="UP001595705">
    <property type="component" value="Unassembled WGS sequence"/>
</dbReference>
<feature type="compositionally biased region" description="Pro residues" evidence="1">
    <location>
        <begin position="53"/>
        <end position="70"/>
    </location>
</feature>
<feature type="chain" id="PRO_5045455837" evidence="2">
    <location>
        <begin position="25"/>
        <end position="282"/>
    </location>
</feature>
<gene>
    <name evidence="3" type="ORF">ACFONC_00470</name>
</gene>
<evidence type="ECO:0000313" key="3">
    <source>
        <dbReference type="EMBL" id="MFC3714631.1"/>
    </source>
</evidence>
<evidence type="ECO:0000313" key="4">
    <source>
        <dbReference type="Proteomes" id="UP001595705"/>
    </source>
</evidence>
<protein>
    <submittedName>
        <fullName evidence="3">Uncharacterized protein</fullName>
    </submittedName>
</protein>
<dbReference type="RefSeq" id="WP_386741556.1">
    <property type="nucleotide sequence ID" value="NZ_JBHRYA010000001.1"/>
</dbReference>